<feature type="domain" description="Knr4/Smi1-like" evidence="1">
    <location>
        <begin position="15"/>
        <end position="143"/>
    </location>
</feature>
<dbReference type="SUPFAM" id="SSF160631">
    <property type="entry name" value="SMI1/KNR4-like"/>
    <property type="match status" value="1"/>
</dbReference>
<dbReference type="EMBL" id="JAXIVS010000006">
    <property type="protein sequence ID" value="MDY7228563.1"/>
    <property type="molecule type" value="Genomic_DNA"/>
</dbReference>
<dbReference type="SMART" id="SM00860">
    <property type="entry name" value="SMI1_KNR4"/>
    <property type="match status" value="1"/>
</dbReference>
<evidence type="ECO:0000313" key="2">
    <source>
        <dbReference type="EMBL" id="MDY7228563.1"/>
    </source>
</evidence>
<reference evidence="2 3" key="1">
    <citation type="submission" date="2023-12" db="EMBL/GenBank/DDBJ databases">
        <title>the genome sequence of Hyalangium sp. s54d21.</title>
        <authorList>
            <person name="Zhang X."/>
        </authorList>
    </citation>
    <scope>NUCLEOTIDE SEQUENCE [LARGE SCALE GENOMIC DNA]</scope>
    <source>
        <strain evidence="3">s54d21</strain>
    </source>
</reference>
<protein>
    <submittedName>
        <fullName evidence="2">SMI1/KNR4 family protein</fullName>
    </submittedName>
</protein>
<proteinExistence type="predicted"/>
<accession>A0ABU5H4Z0</accession>
<keyword evidence="3" id="KW-1185">Reference proteome</keyword>
<gene>
    <name evidence="2" type="ORF">SYV04_19230</name>
</gene>
<name>A0ABU5H4Z0_9BACT</name>
<dbReference type="Gene3D" id="3.40.1580.10">
    <property type="entry name" value="SMI1/KNR4-like"/>
    <property type="match status" value="1"/>
</dbReference>
<evidence type="ECO:0000313" key="3">
    <source>
        <dbReference type="Proteomes" id="UP001291309"/>
    </source>
</evidence>
<evidence type="ECO:0000259" key="1">
    <source>
        <dbReference type="SMART" id="SM00860"/>
    </source>
</evidence>
<dbReference type="Pfam" id="PF09346">
    <property type="entry name" value="SMI1_KNR4"/>
    <property type="match status" value="1"/>
</dbReference>
<sequence>MSVSWEPYLREVPPEVAPHHIQALEQRWGITLPAEYKQVVSKHQGMTPTPSLFNIGRGKNVFCVLLTVTHTEQRDSYSVWSGYESLQRYMPPGIYPFGMTSGGEALCFDYRESPSSSQPSIVLVTVEGDLHRIAGSFADFLDNLHD</sequence>
<dbReference type="InterPro" id="IPR018958">
    <property type="entry name" value="Knr4/Smi1-like_dom"/>
</dbReference>
<dbReference type="RefSeq" id="WP_321547290.1">
    <property type="nucleotide sequence ID" value="NZ_JAXIVS010000006.1"/>
</dbReference>
<dbReference type="Proteomes" id="UP001291309">
    <property type="component" value="Unassembled WGS sequence"/>
</dbReference>
<dbReference type="InterPro" id="IPR037883">
    <property type="entry name" value="Knr4/Smi1-like_sf"/>
</dbReference>
<comment type="caution">
    <text evidence="2">The sequence shown here is derived from an EMBL/GenBank/DDBJ whole genome shotgun (WGS) entry which is preliminary data.</text>
</comment>
<organism evidence="2 3">
    <name type="scientific">Hyalangium rubrum</name>
    <dbReference type="NCBI Taxonomy" id="3103134"/>
    <lineage>
        <taxon>Bacteria</taxon>
        <taxon>Pseudomonadati</taxon>
        <taxon>Myxococcota</taxon>
        <taxon>Myxococcia</taxon>
        <taxon>Myxococcales</taxon>
        <taxon>Cystobacterineae</taxon>
        <taxon>Archangiaceae</taxon>
        <taxon>Hyalangium</taxon>
    </lineage>
</organism>